<protein>
    <submittedName>
        <fullName evidence="1">Uncharacterized protein</fullName>
    </submittedName>
</protein>
<gene>
    <name evidence="1" type="ORF">E5357_03015</name>
</gene>
<proteinExistence type="predicted"/>
<evidence type="ECO:0000313" key="1">
    <source>
        <dbReference type="EMBL" id="TGY00486.1"/>
    </source>
</evidence>
<dbReference type="EMBL" id="SRZB01000002">
    <property type="protein sequence ID" value="TGY00486.1"/>
    <property type="molecule type" value="Genomic_DNA"/>
</dbReference>
<reference evidence="1" key="1">
    <citation type="submission" date="2019-04" db="EMBL/GenBank/DDBJ databases">
        <title>Microbes associate with the intestines of laboratory mice.</title>
        <authorList>
            <person name="Navarre W."/>
            <person name="Wong E."/>
            <person name="Huang K."/>
            <person name="Tropini C."/>
            <person name="Ng K."/>
            <person name="Yu B."/>
        </authorList>
    </citation>
    <scope>NUCLEOTIDE SEQUENCE</scope>
    <source>
        <strain evidence="1">NM72_1-8</strain>
    </source>
</reference>
<organism evidence="1 2">
    <name type="scientific">Hominisplanchenecus murintestinalis</name>
    <dbReference type="NCBI Taxonomy" id="2941517"/>
    <lineage>
        <taxon>Bacteria</taxon>
        <taxon>Bacillati</taxon>
        <taxon>Bacillota</taxon>
        <taxon>Clostridia</taxon>
        <taxon>Lachnospirales</taxon>
        <taxon>Lachnospiraceae</taxon>
        <taxon>Hominisplanchenecus</taxon>
    </lineage>
</organism>
<sequence>MMEKETENRISDVARRFLCWLLAVACILSGLPYSSAPVKAAETNLPAYKITFSGVTGADQVTPGQPAYMLKNSGTAVYNLNLKPGYTSGESQGMLITLASPFLVYDEAGNLNTTYEIPEDYTAADRSIRTLVRDMPSSNWYGVGTENTVIYTQGGEIMAPPDGASSWKGVPLNEYQPFTFSGIVDIQMVKAASIWHGTTDAIVQLESKYFGDVPENASASVEAGMSYTTYRDAFGNVTSGYQKIEVGGNPDSEQGNYNSIAFINSNLNWTASIEALTHPPMWDQYNYMTYKIVVQNISEKAESYLDGYDINFTVQSSTVNGGVHGVLQADMMAWRYDPVTGELTKNTEFDLEAREYPYSGKPGEGGVLCWDVTDIPAEELAEWDLETFSNIKEPLIPYYYPTAGTINIPREHEALYSPHDTTPGHISQKVYYIAIPYPNNFESDLNNLSVLRPTIFFGGKGYSWSQQFNNNTPFDQRKITVEQRKYVQNDSGAQVSSIEAGVGELSSYFLEGFANKGNVPIFDSYALDTLPQHFRLEEIKIYLGEEEELEDWFCEGEEGRNLLELEVEGKGGTLSWVPCGTRQGVEEEADGSRSYTITMQEEMEAYLEANKGTSFTGRIRWNFKHRIGPGKSFDGRIEVKGYPMQAIKYENQLQINYQQWTYYESLVELGGNPGYQKKDASSRVSKATINAKPTKPGIVTKSIRYGKDGPEEIDNDIVQVPLNENNAAYRFVMTNDSASKMIPALLSTQGDFLSLDSKGKWGGFRARELRINAAAVEKSLINSITFIDASGAEWVLPKESIDAYQQDGDIVLTDDVWVGTDPKNPQIPDLQGIKVSFSYFESDVTVEDDCWVEVRGVPSFAESRTVTGIWQTDYDPELNVPNQTARDAAALTAKAINPVITGDIFYQEGDGVEKTGTVPYRAEDAWYRFVIENRSPSAADDTNLEFTMDSLENKAAAGEAASLRGFKAKEIIISGNWDEAVIPTALWIYNWDQEPYGTEPPKASISWDDVKKQYMDAATKEVRIPVSAFPQIEGVRQVRLVCSHLNGNIYAKGQSEEDPEQDNALRVEIHGTPDWHGELEATGGLLPQHYLYASFGKTQKVIMEVADFEPKVTASTHWVRDGVQQNGGSASPHTLETMNDEEVWYGFQLENTSISPAGPCYADLDLLSVADRCTKKTAVQGFKSEEIVIGADTEKACEIKSLELYNWDAMDGAKPDKPSRVFTAEELEAYRQPDKSLRIPLSAVPEITYLRYIRLQFTDFYGTTKADGNSAQIELHGNTDWFDNLDAAAALVQNDADYTENKSASDTGRFHVQRPYLALHSHIQYADVKESAVSDTSMTDKNQTRLGVPYDRDFKMWVNMENGSSPAESGYSYFSVLDDVDATIDLPIKDNAGVRFTDHVSSGSGEAYTGFHVTKLVVKKELLAQYRSIGSIQLTDVDSADAPLALKPVTDAKGTITAFDLEDGTRLSLTDEGLVLDEAQLQELGINHLARVEILGGRYMKVTEEDTRTEQRVEFYGYEDSPLNTTDILNTHSENYLDGIRDEGDLWCVKAKDSTVSYVSKMYFDTVVSAFYNDGAAGKFTAEADALEHIRKEWATHSSWNNVPFGDNTELEIGYKGIGSFGIDFRQYLNVGGNLPVGAPNYNTYSSQEHQNYSWVHTQSLNTAATVNLSITVPSQIFDTYYLKVNPNTREYLNWIEVTREDGAVHRIEPSDWEGNAVETDAAGNKYFRINLVKGLGYSDDEAEFWTDAYAYSLDGPENPVTGIVVNMDVNQPGYKDEAETMAADPDYGTWYRENDANTRSAFEVTGRLYKTGKAELTAETTLTIGNKTNGRSKQRTDAGAASGRRVQSSWSYWNKYWGGHVEWGSGLGWHWVRTEYLGTARDMKSSAVMGVVRDNNYVRNGVHSAATSEYDDTNVKFADQNQFAVSFYRGSCFTSGYISNGGNGAQNLTHDYSQTGNLDDWKEADGYDWAGRVGFSDKVVLSDTLPVIEPNTEFKYYGFLTTGLKLENDVFTHMTSIILELEGYSEVTDAEGNVVSYQADPAKTRTVTLTKDQLGTLNEIFFLYASEGQTEEEAAAVNQIWLEEWQFVKNFKIVTEKWNGNSDYAKEVGRKYSAELSGNASNIDVLIKGKPYVYVNQPGTGLGDSIKHAQNRITPIDYCVYTPNEGRTNPQYNTEYYYTSDGSRPAHAWTDTFETAHMRGYLIPYQAGYSVAAKVGTLNDYQNDNLTPNVEEYVVRAWNRQDGSTEKEHASRLDGVFTTNSLQAAFNMQKLYIPKEFIDGDWFRVNRLLLVGSSNKQMSFTLETLKPLLTPDANGKDYVLDVEKLLHDNLDMVTSYSVTQTDGKARAYDRAHVNSFKLDFKAVAGNREKPETVMQAGQYLSASKTATDYAFRYDGVFVDRSQAVFRGDSYTNWDFDSIPSYGWNSPNGYAVNASITQNLGATFTTIDPNHGTFSELSGTTKAATTRLSNLVGNLRVEVTRTRDTNKFAYDLDDCTIEAPKKEIDGRHVMPWDYIEYLITVGSWAGAGVPQEKTDLRFDMPQGQRICKWEIVSNSTDIADTDMTAYAGEQELNPGTDYSRMADASGEETLTNIKQIVVHLGTEGNAAQIKPGKTVTLRVVTQMTDEFGTAFQGKEIHSYLYAASGTKHGYSQYRINGGKETNNYNLNSVDWHRNHGDAGTLYNTSGNTDGNTDVSYWRNFMDNVALDGRVHQYTCRADSGTYFVTRQSDLSIGFAFGTDALGGFDGQPGKVTVSGIKNYSQHSQNIQETVNFLKPVNGRYLQVFELTGLFETDYPTGLKENTITPRPPIKKEYFVLDEDGMDNPDAYNNYTRTAEDIEKGRWVDAADYEDSPEELEAMLSRVISVRWTYYDIPAGQALNPVVLNGAGRYQDERLGVGTGVQADIFTGLLKVTEVYTHTHTEKEHLGEGAKNTSMSGSAQATPSVRRETPILWFQTQIFDTEEEAAAAYAAGKAQKTGYRPNETFWYKTTLRNLTQAESGGTVQGAMLNPVFYDKVPSQYVDAKALEDAAKGDMSGVHITWKDKTGADRDMSGIRWEVNRLETVTAKDYGGEMIYTNHADASVYSTVDTNSPGKKLYKDLDPRASGISQDAEYTVYQIRPVSEKGKAVRMEIGDSISFHYAVTAHQDGLPMIMTDQDRSLATDADQSPSYFPRVGEYWTNTVSGQAWPLATGSDSKWINRVLETSDKMMDMDYLIHDVGFSADKNDQCDRYKMFDGTKVYIPGTANNGSAWGNDGRFMDYDIAAGSYMQQARYTPGAGSAGKDSLPGQILYQGASNANRDYFVFVTGPRTAASQNWEQAGEGEKRTPIVWSEARTHLQKAWLNAASQIIPDIERDRSEYLGYGGYTENNAGRRIETGRNLDYSWWIQPGDYYHNRDCWNWYLYDLRWYLYNRYITTLEYQQDYTARLTASNYGDWGVDGVEMLYTFPLGTEPLLDEDGNLQVSGQYLTDINTWGGTIPAENIQAEIIQTPESDRGYQAPKQPQDPLWNTAANANYYQGENLVPYVVKVTVNYPLKRWFNRGSESGYQMRVDIKCHVNTTNADGKWYDRVQMKPVTNAGENYYYYQIYDITQWVGSNRSKNAHFQIHGMDYMSSYAHEHSGWHHWYNYINPVGSPNTLSVNGYNVQCSEVQTGGANGADGQNTGKAYSAYHTADKADLYAATGTRTEMRKPLLRLWTAITDGESADRTGQTAAGYYTDSEGDTAWVNVNVENRYWWHEYGDQEVKHAHSYPKDGGSMGTYMLPVINVLLPEGVVPMAADGKPYTKDNEDNARRPIAWELNQRSAPTVNTVSPATEAEKQLYDADVQYVEIPEYEDGKDTGQTEGRYLVRIEANLNAQGDVAQKDLEAKIRSGALKIYSFKVFTEKLPDLSIKGADGAVIRDTTKDNRYEDIRTYIGSQMEGFKYEWDGGISGNPYNVGVNAGDSQRLDAVSLYQPADSANGNRAFFDSGWAYSETDSFNVEDYAANIRNPLMLTEEQKDFNGSQANTHPDTEDKEKQIADIGLYNRTRMYTRAPRLIAYNTVGFTKTEEGMVYSEYHIGGEGQEEATLPSPYPERDKPLEYSDVLWYGSKVLNQADGLRYTGSVHHAKLAFVFDLPQEVTFWDEDDTYDPDDIVVEYYDARTSETKTVDMAELMDEDSGWNLKVKHKTDYNSLGSGYPGYPEYPNTDKKKQHEAESVVIELSTPADDGYQDYDSLYTGAKPGGYLACGSWVKVRIKTRVDNLGEESTVGTAGDTWLADGCRTYVTIHETDGHFNAGSEGLKEQPQDLVLWVNRAMDQEADEEADEDDEAAKAADYDRDGDYTDLYTTARSAVFRLRKPDGAARIDSIMPRRSIIDPDEQTIVTATDVHIKGATSMQYLLDQAQNKGGAVNRFLVDIALPFHGTATATGEIAPVTGPKVTPEVQAIRTGVWEVPDTLTEEEKKKLESMLKVYVLVRTSTNPHAEDGYLYPDSEEDRAAYGDGSWTLIGDTAGYSLAANTLIADGIPDNVRQVRFVVKAGTGYDDDITPIYYPVPSGFRLAVDADPDTEDVKEEMDDVDPSRLNVNEIPDNVKKNCAFVQAATLSGDPMLAIHSNYFAQCITRYDDTKYSGLGERGRAGIYVDPELPYLGFRMEMGYYTGSGINGYRWNVGSAAILVDPSASKVMKYRTYLVNYSNAQLEQKGYLDPKGKNEEDTITDPNMSIVLPYIQNLQNNLAYVPYSSLQGDDMDYLSDDYRVTGSITNPADNLDYEIPHWTWYVERDKTDAEGNLLQDENGQNIVEIVDNPRVSLKLDGDGNPASPEYVEKIVNLNSSHKRKVVIFHYTGMLMPGERLVVEFMMPLNADRGSAVSQDLMESYGYGFKNGNYTPYIPSNDDGYGSCGYERDSRDLNNNGLAAEMALRRTIKGLSFKEDPALKQVKKVDSQVHSDRDYKSGPASVPEGTDYRFNVSILNQTEAKPEEHKHICMYDVLPYNNDFQIFSGDTSGNPIARDSSWNGWLIPDSIQVKVFDPNKIEQYPDGKILEMTTNTGSPKDYDIWVGPFEQSGNTYKALDVSELPAYKPDTEKGTRGTREVNFYVQLFGNDALKKTYKMVRLIDLIAATKNNPDAYEAAIKGIRSIWMEMEKEDYCIGSYNRIEMSYKMHAPLNIPKYVGDVSGDSSSQFIASLGYCGWNTFVHHAVGAGMTGENSKAGVYLNAPEGRGYIGSYIWHDFNYDAEMNEAEYKDGTNGRPQVSKLTTDLDFDGKADDPGINKVKVELLSEKGYIVNRNGEAIAEVQREGEAVKYALINEDTGEYVRTGTGLIAYTDCGPAASYISESDYFGHKGYYMLSNLLPGDYKLRFTFPESLENYAVTTLKIGDTEAGLEVYRSGDTLPDLGKEGVGDAPGDAMVVDTLVAQTKDAIHVAAVDLDNTTVGADGLTPHQRYDRQMTSYNVGVGRPHTVGGWAWFDEHGPEDAPEIDGRMTDDEKKLGKMRVTLYEYDPDTEELKEALDVDGKPASMLTEIVDKSNPGSAENGKFTFKVRPGWYVAQAENEDKSVVLKPTPYKYNDDPLLEDDDNDLEKSGIYMQTKPFLMEYQLGENGKPLYDEKGQGYAPQYKLAFGLVNAGRGFLGNTIWSDENYNGVREGLEPGIGGVKVTIERYYLDADTNRWMEQEDFTSVKTTTNAGNFVFQEMTTYTPEPDGRACLAGYRLRIDKEDLEALPAHYAVTKYQTVKDTEADSDLKTTPVQTSDGKMAYYLTDGAPVILANEAVEGTDPVYIMSYAGKNYDVTDGASLLDFDGGLKEFENVKVSGVIWDDKDYDGIRKKGEESRDEGIQGVSVILEQYIRSGGSFTKVDERTAQTDGDGRYEFSNVSTYYENPETKKACVAYYRLKLKELPEGYRVTRYHQGKDTAVDSDLAATDLYMTKGTAPVEQNYFAAASVSTIPHNEAYCRDEGNVRYDIVKSSGNVSGYDGGLKGPETGELTGIIWKEKEYDGLYQEDEEGFAGLTVLADQYYMTKEGKWIKEAEDFAQAVTGADGRYLLENLPAHIEKNGKWYLAGYKVTLPRQEKLSGYETTWYHQGKGNETDSDAKGTLDLSKPYELTDWDGKVEREFGVTAKKASPGTNEDKNDAYVYTYAGSDYDILTANRAAGPDVGLKELETTNLYGWVWNDKNYDGIRGSDETVDEPIDGQTVYLDQYYLDENGEWVLSKENYASAVTDKGRYEFAAVPAMLEVGNARRLTAYQIRMDAMNQGWTLTKYRQGKDSHKWSDLQPEDEKSPGARQRTAAEEEEGENPGELKIPLTLMEKEEFLPAAVEVKQAYSSYCVMAPDGKIYDMLAAPKEKAGGNAGELPYATGSISGWIWEDKNYNGVQDPEEAPIKEKVTVKLERFIYENDTWIKDESFTVQEAQTDSVTGRYLFNKLETHVGDPDDFKIYGYQVRIDMDKCEDAGIFETYAVTKYRAGSNRAKDSDWIISDDENSGRLTGEEEYIIVAAEAEENANPINVAEVEGVAYDACQGAERSGWDGGLKRYENASLLGTAWKDVDHDGILDEGEKRIEGLKLVLQQAYYKDGAWNVVPEEEFHQTQTTDADGTYQFEELPPSLYMEGKRYLAGYRLCLDGEDAVIQTVLKQYAVSKYLVEEGSEKDNKLVWEGMRMTWPAKENGGWLLFAEPVSNSFSGNSYNYRRIDGKDYDVAYSEDIGGMNAGFSPYQTTSITGTAWTEDYDEKGTADGIRQETEKRQSGVKVLLEQYYLDGGEWKKADEWISFMSAQPEPESDLDAQEGKPDEGGQMLTETDKNGVYRFDGLPTNGILNETDGAKRRVILGYKVKIPEMPEGFDATWHLTGNGINDSDLNESTSELTPEILVAPKTADPQETEENRLDGYSIVLAENYDGIDAGFLPYRGSLIEGVVWNDKDWNGLQNAEPGMEGHTVYLDVMIEGTDIEEGDTASGLALFAEKEEGEPDKEPPGNTEPDKEPSDGVESGRAAEPEDENPSTEDTEPGKNPDEEPGQKPGTVPEEPEWISPTETDVPGEETDGILQDGVYRAYASCVTDAEGNYRFADVPVLDRKTRRPYRYRLRMEKPSNAYYVPLNAGDDRADNDYAHLNLTGYLTDQAQGITRSFRLGGAAEKENAYGYIYHIGYTTVQDMLDFGLHVLDTETVVAGSVFVDENKDGIRNGEEQGRKAVNIILYRYDPVAQTWKETPDAEGKSRILTGEDGRYMFRVPVADMEKESPNYLTPYRYRVSIMKPKDDASFSVKYPGRQAVNAATLGAGLYDASKDYQTLAKKVNDFNDAVTMEGKEESGLPAAGPQLVISSEFELAEVHRDHYMGRDVVSLDRVHVDIGRGAALLEDGGEGITADMEVWPIPKKQPYAPGTEPLDTETEDPVETVRTGDDTQIGRYLLILAVSGLMIGALLFVKRRKKEKEEES</sequence>
<evidence type="ECO:0000313" key="2">
    <source>
        <dbReference type="Proteomes" id="UP000307720"/>
    </source>
</evidence>
<dbReference type="Proteomes" id="UP000307720">
    <property type="component" value="Unassembled WGS sequence"/>
</dbReference>
<comment type="caution">
    <text evidence="1">The sequence shown here is derived from an EMBL/GenBank/DDBJ whole genome shotgun (WGS) entry which is preliminary data.</text>
</comment>
<keyword evidence="2" id="KW-1185">Reference proteome</keyword>
<name>A0AC61R2N4_9FIRM</name>
<accession>A0AC61R2N4</accession>